<evidence type="ECO:0000313" key="1">
    <source>
        <dbReference type="EMBL" id="KEO72213.1"/>
    </source>
</evidence>
<organism evidence="1 2">
    <name type="scientific">Anditalea andensis</name>
    <dbReference type="NCBI Taxonomy" id="1048983"/>
    <lineage>
        <taxon>Bacteria</taxon>
        <taxon>Pseudomonadati</taxon>
        <taxon>Bacteroidota</taxon>
        <taxon>Cytophagia</taxon>
        <taxon>Cytophagales</taxon>
        <taxon>Cytophagaceae</taxon>
        <taxon>Anditalea</taxon>
    </lineage>
</organism>
<accession>A0A074KX81</accession>
<reference evidence="1 2" key="1">
    <citation type="submission" date="2014-04" db="EMBL/GenBank/DDBJ databases">
        <title>Characterization and application of a salt tolerant electro-active bacterium.</title>
        <authorList>
            <person name="Yang L."/>
            <person name="Wei S."/>
            <person name="Tay Q.X.M."/>
        </authorList>
    </citation>
    <scope>NUCLEOTIDE SEQUENCE [LARGE SCALE GENOMIC DNA]</scope>
    <source>
        <strain evidence="1 2">LY1</strain>
    </source>
</reference>
<dbReference type="AlphaFoldDB" id="A0A074KX81"/>
<gene>
    <name evidence="1" type="ORF">EL17_20130</name>
</gene>
<name>A0A074KX81_9BACT</name>
<keyword evidence="2" id="KW-1185">Reference proteome</keyword>
<proteinExistence type="predicted"/>
<comment type="caution">
    <text evidence="1">The sequence shown here is derived from an EMBL/GenBank/DDBJ whole genome shotgun (WGS) entry which is preliminary data.</text>
</comment>
<sequence length="89" mass="9716">MLDFNRIFNESKVRVHTPTASPLFTGPGFGGRQDGFKTLCGQNKRSIHFLTGGYTPGYAITPRWGCSGTGVFYNNSWDNTSSSTTAAFL</sequence>
<dbReference type="RefSeq" id="WP_035078626.1">
    <property type="nucleotide sequence ID" value="NZ_JMIH01000028.1"/>
</dbReference>
<dbReference type="Proteomes" id="UP000027821">
    <property type="component" value="Unassembled WGS sequence"/>
</dbReference>
<evidence type="ECO:0000313" key="2">
    <source>
        <dbReference type="Proteomes" id="UP000027821"/>
    </source>
</evidence>
<dbReference type="EMBL" id="JMIH01000028">
    <property type="protein sequence ID" value="KEO72213.1"/>
    <property type="molecule type" value="Genomic_DNA"/>
</dbReference>
<protein>
    <submittedName>
        <fullName evidence="1">Uncharacterized protein</fullName>
    </submittedName>
</protein>